<comment type="caution">
    <text evidence="5">The sequence shown here is derived from an EMBL/GenBank/DDBJ whole genome shotgun (WGS) entry which is preliminary data.</text>
</comment>
<keyword evidence="1" id="KW-0805">Transcription regulation</keyword>
<dbReference type="EMBL" id="BONE01000067">
    <property type="protein sequence ID" value="GIF76662.1"/>
    <property type="molecule type" value="Genomic_DNA"/>
</dbReference>
<keyword evidence="6" id="KW-1185">Reference proteome</keyword>
<dbReference type="Gene3D" id="3.40.50.2300">
    <property type="match status" value="2"/>
</dbReference>
<dbReference type="Pfam" id="PF00356">
    <property type="entry name" value="LacI"/>
    <property type="match status" value="1"/>
</dbReference>
<evidence type="ECO:0000256" key="2">
    <source>
        <dbReference type="ARBA" id="ARBA00023125"/>
    </source>
</evidence>
<reference evidence="5 6" key="1">
    <citation type="submission" date="2021-01" db="EMBL/GenBank/DDBJ databases">
        <title>Whole genome shotgun sequence of Asanoa siamensis NBRC 107932.</title>
        <authorList>
            <person name="Komaki H."/>
            <person name="Tamura T."/>
        </authorList>
    </citation>
    <scope>NUCLEOTIDE SEQUENCE [LARGE SCALE GENOMIC DNA]</scope>
    <source>
        <strain evidence="5 6">NBRC 107932</strain>
    </source>
</reference>
<dbReference type="PROSITE" id="PS50932">
    <property type="entry name" value="HTH_LACI_2"/>
    <property type="match status" value="1"/>
</dbReference>
<dbReference type="InterPro" id="IPR010982">
    <property type="entry name" value="Lambda_DNA-bd_dom_sf"/>
</dbReference>
<dbReference type="SUPFAM" id="SSF47413">
    <property type="entry name" value="lambda repressor-like DNA-binding domains"/>
    <property type="match status" value="1"/>
</dbReference>
<dbReference type="CDD" id="cd01392">
    <property type="entry name" value="HTH_LacI"/>
    <property type="match status" value="1"/>
</dbReference>
<name>A0ABQ4CZE9_9ACTN</name>
<accession>A0ABQ4CZE9</accession>
<dbReference type="Proteomes" id="UP000604117">
    <property type="component" value="Unassembled WGS sequence"/>
</dbReference>
<dbReference type="PANTHER" id="PTHR30146:SF109">
    <property type="entry name" value="HTH-TYPE TRANSCRIPTIONAL REGULATOR GALS"/>
    <property type="match status" value="1"/>
</dbReference>
<dbReference type="SUPFAM" id="SSF53822">
    <property type="entry name" value="Periplasmic binding protein-like I"/>
    <property type="match status" value="1"/>
</dbReference>
<dbReference type="InterPro" id="IPR046335">
    <property type="entry name" value="LacI/GalR-like_sensor"/>
</dbReference>
<dbReference type="Pfam" id="PF13377">
    <property type="entry name" value="Peripla_BP_3"/>
    <property type="match status" value="1"/>
</dbReference>
<evidence type="ECO:0000313" key="5">
    <source>
        <dbReference type="EMBL" id="GIF76662.1"/>
    </source>
</evidence>
<dbReference type="SMART" id="SM00354">
    <property type="entry name" value="HTH_LACI"/>
    <property type="match status" value="1"/>
</dbReference>
<organism evidence="5 6">
    <name type="scientific">Asanoa siamensis</name>
    <dbReference type="NCBI Taxonomy" id="926357"/>
    <lineage>
        <taxon>Bacteria</taxon>
        <taxon>Bacillati</taxon>
        <taxon>Actinomycetota</taxon>
        <taxon>Actinomycetes</taxon>
        <taxon>Micromonosporales</taxon>
        <taxon>Micromonosporaceae</taxon>
        <taxon>Asanoa</taxon>
    </lineage>
</organism>
<dbReference type="PANTHER" id="PTHR30146">
    <property type="entry name" value="LACI-RELATED TRANSCRIPTIONAL REPRESSOR"/>
    <property type="match status" value="1"/>
</dbReference>
<keyword evidence="3" id="KW-0804">Transcription</keyword>
<keyword evidence="2" id="KW-0238">DNA-binding</keyword>
<evidence type="ECO:0000256" key="3">
    <source>
        <dbReference type="ARBA" id="ARBA00023163"/>
    </source>
</evidence>
<dbReference type="InterPro" id="IPR028082">
    <property type="entry name" value="Peripla_BP_I"/>
</dbReference>
<dbReference type="RefSeq" id="WP_203717532.1">
    <property type="nucleotide sequence ID" value="NZ_BONE01000067.1"/>
</dbReference>
<evidence type="ECO:0000313" key="6">
    <source>
        <dbReference type="Proteomes" id="UP000604117"/>
    </source>
</evidence>
<dbReference type="Gene3D" id="1.10.260.40">
    <property type="entry name" value="lambda repressor-like DNA-binding domains"/>
    <property type="match status" value="1"/>
</dbReference>
<evidence type="ECO:0000256" key="1">
    <source>
        <dbReference type="ARBA" id="ARBA00023015"/>
    </source>
</evidence>
<dbReference type="InterPro" id="IPR000843">
    <property type="entry name" value="HTH_LacI"/>
</dbReference>
<dbReference type="CDD" id="cd06267">
    <property type="entry name" value="PBP1_LacI_sugar_binding-like"/>
    <property type="match status" value="1"/>
</dbReference>
<evidence type="ECO:0000259" key="4">
    <source>
        <dbReference type="PROSITE" id="PS50932"/>
    </source>
</evidence>
<protein>
    <submittedName>
        <fullName evidence="5">LacI family transcriptional regulator</fullName>
    </submittedName>
</protein>
<proteinExistence type="predicted"/>
<sequence length="344" mass="37324">MTDRLARSARQQRARLRDVAEAAGTSTKTASRVINGDDRVAAETRARVEQAVLDLGYRPDPLARSLRRGLDETIGVVVDEVGDPFFASVIGEIERMAIDRDVSVIIASTRRREERERIVLDGLYQRRVAGLIIASISDNHAYLRHSSCPLVFIDRAAEDLAADAVVVDDRGGARMAVEHLLRHGHRRIAYIGDRLSTATARHRLLGYRDALDGAGIAADDALVAEVEPADGDAGVAAEELLRLPAPPTAIFSANTRCSLGTLPTLHRLRRTDLGFVSFGDFAMADTLTPAITIVDHSPEAIGRLAAERLFSRLAGDEPPVETIFAPLRIVARGSGELAPDRPRP</sequence>
<feature type="domain" description="HTH lacI-type" evidence="4">
    <location>
        <begin position="14"/>
        <end position="68"/>
    </location>
</feature>
<gene>
    <name evidence="5" type="ORF">Asi02nite_61800</name>
</gene>